<evidence type="ECO:0000256" key="1">
    <source>
        <dbReference type="SAM" id="MobiDB-lite"/>
    </source>
</evidence>
<evidence type="ECO:0000313" key="2">
    <source>
        <dbReference type="EMBL" id="MYR35043.1"/>
    </source>
</evidence>
<dbReference type="AlphaFoldDB" id="A0A7K2IYL1"/>
<protein>
    <submittedName>
        <fullName evidence="2">Uncharacterized protein</fullName>
    </submittedName>
</protein>
<dbReference type="EMBL" id="WWHY01000001">
    <property type="protein sequence ID" value="MYR35043.1"/>
    <property type="molecule type" value="Genomic_DNA"/>
</dbReference>
<comment type="caution">
    <text evidence="2">The sequence shown here is derived from an EMBL/GenBank/DDBJ whole genome shotgun (WGS) entry which is preliminary data.</text>
</comment>
<evidence type="ECO:0000313" key="3">
    <source>
        <dbReference type="Proteomes" id="UP000467124"/>
    </source>
</evidence>
<accession>A0A7K2IYL1</accession>
<dbReference type="Proteomes" id="UP000467124">
    <property type="component" value="Unassembled WGS sequence"/>
</dbReference>
<gene>
    <name evidence="2" type="ORF">GTW20_22965</name>
</gene>
<feature type="region of interest" description="Disordered" evidence="1">
    <location>
        <begin position="220"/>
        <end position="239"/>
    </location>
</feature>
<proteinExistence type="predicted"/>
<organism evidence="2 3">
    <name type="scientific">Nocardiopsis alba</name>
    <dbReference type="NCBI Taxonomy" id="53437"/>
    <lineage>
        <taxon>Bacteria</taxon>
        <taxon>Bacillati</taxon>
        <taxon>Actinomycetota</taxon>
        <taxon>Actinomycetes</taxon>
        <taxon>Streptosporangiales</taxon>
        <taxon>Nocardiopsidaceae</taxon>
        <taxon>Nocardiopsis</taxon>
    </lineage>
</organism>
<name>A0A7K2IYL1_9ACTN</name>
<dbReference type="RefSeq" id="WP_161111854.1">
    <property type="nucleotide sequence ID" value="NZ_WWHY01000001.1"/>
</dbReference>
<sequence>MDVSRLLTSEALEKIDRCLSLRGWGRCDFEGGGFVKFDSPSVIYQLRLDLIEKGYGIRLNPSLGVRCPTIGDLVSRFIGLPHSGNSYSGLASVGVSLSDLKRTELGFVNFENEWSILRSDNTQEAVRVLSSDVLFAEENFFNKFRGINDVVEYLERTRCDQFQLRQLAVGQALTGREEAALMTLGEYFEMVKKEPPLVADQARLFITSFSEYFGIEEGGWRTPEPSFPERTPRLPDTCL</sequence>
<reference evidence="2 3" key="1">
    <citation type="journal article" date="2019" name="Nat. Commun.">
        <title>The antimicrobial potential of Streptomyces from insect microbiomes.</title>
        <authorList>
            <person name="Chevrette M.G."/>
            <person name="Carlson C.M."/>
            <person name="Ortega H.E."/>
            <person name="Thomas C."/>
            <person name="Ananiev G.E."/>
            <person name="Barns K.J."/>
            <person name="Book A.J."/>
            <person name="Cagnazzo J."/>
            <person name="Carlos C."/>
            <person name="Flanigan W."/>
            <person name="Grubbs K.J."/>
            <person name="Horn H.A."/>
            <person name="Hoffmann F.M."/>
            <person name="Klassen J.L."/>
            <person name="Knack J.J."/>
            <person name="Lewin G.R."/>
            <person name="McDonald B.R."/>
            <person name="Muller L."/>
            <person name="Melo W.G.P."/>
            <person name="Pinto-Tomas A.A."/>
            <person name="Schmitz A."/>
            <person name="Wendt-Pienkowski E."/>
            <person name="Wildman S."/>
            <person name="Zhao M."/>
            <person name="Zhang F."/>
            <person name="Bugni T.S."/>
            <person name="Andes D.R."/>
            <person name="Pupo M.T."/>
            <person name="Currie C.R."/>
        </authorList>
    </citation>
    <scope>NUCLEOTIDE SEQUENCE [LARGE SCALE GENOMIC DNA]</scope>
    <source>
        <strain evidence="2 3">SID5840</strain>
    </source>
</reference>